<reference evidence="5 6" key="1">
    <citation type="submission" date="2017-04" db="EMBL/GenBank/DDBJ databases">
        <authorList>
            <person name="Afonso C.L."/>
            <person name="Miller P.J."/>
            <person name="Scott M.A."/>
            <person name="Spackman E."/>
            <person name="Goraichik I."/>
            <person name="Dimitrov K.M."/>
            <person name="Suarez D.L."/>
            <person name="Swayne D.E."/>
        </authorList>
    </citation>
    <scope>NUCLEOTIDE SEQUENCE [LARGE SCALE GENOMIC DNA]</scope>
    <source>
        <strain evidence="5 6">609q</strain>
    </source>
</reference>
<dbReference type="EMBL" id="NGNX01000011">
    <property type="protein sequence ID" value="OYR92242.1"/>
    <property type="molecule type" value="Genomic_DNA"/>
</dbReference>
<proteinExistence type="predicted"/>
<dbReference type="RefSeq" id="WP_057719522.1">
    <property type="nucleotide sequence ID" value="NZ_JANKAW010000010.1"/>
</dbReference>
<reference evidence="4 7" key="2">
    <citation type="submission" date="2017-05" db="EMBL/GenBank/DDBJ databases">
        <authorList>
            <person name="Lin X.B."/>
            <person name="Stothard P."/>
            <person name="Tasseva G."/>
            <person name="Walter J."/>
        </authorList>
    </citation>
    <scope>NUCLEOTIDE SEQUENCE [LARGE SCALE GENOMIC DNA]</scope>
    <source>
        <strain evidence="4 7">609u</strain>
    </source>
</reference>
<sequence>MILNRIKGFTLIETIITLTVTCLLILMPTLYVKNIKEQMILDNSTRQIKSTINKYMHLATVEKKNYIFLYFDNNSSIEIKGSDRASKIYLDRHVKVYNLDNLYINNHGRVSPRTITVRNGNKEKKIKLQMAWGRMIEE</sequence>
<dbReference type="EMBL" id="NGNV01000011">
    <property type="protein sequence ID" value="OYR88402.1"/>
    <property type="molecule type" value="Genomic_DNA"/>
</dbReference>
<keyword evidence="3" id="KW-0472">Membrane</keyword>
<dbReference type="GO" id="GO:0009986">
    <property type="term" value="C:cell surface"/>
    <property type="evidence" value="ECO:0007669"/>
    <property type="project" value="UniProtKB-SubCell"/>
</dbReference>
<dbReference type="NCBIfam" id="TIGR02532">
    <property type="entry name" value="IV_pilin_GFxxxE"/>
    <property type="match status" value="1"/>
</dbReference>
<dbReference type="GO" id="GO:0030420">
    <property type="term" value="P:establishment of competence for transformation"/>
    <property type="evidence" value="ECO:0007669"/>
    <property type="project" value="UniProtKB-KW"/>
</dbReference>
<comment type="subcellular location">
    <subcellularLocation>
        <location evidence="1">Cell surface</location>
    </subcellularLocation>
</comment>
<feature type="transmembrane region" description="Helical" evidence="3">
    <location>
        <begin position="12"/>
        <end position="32"/>
    </location>
</feature>
<evidence type="ECO:0000313" key="4">
    <source>
        <dbReference type="EMBL" id="OYR88402.1"/>
    </source>
</evidence>
<reference evidence="6 7" key="3">
    <citation type="submission" date="2017-09" db="EMBL/GenBank/DDBJ databases">
        <title>Tripartite evolution among Lactobacillus johnsonii, Lactobacillus taiwanensis, Lactobacillus reuteri and their rodent host.</title>
        <authorList>
            <person name="Wang T."/>
            <person name="Knowles S."/>
            <person name="Cheng C."/>
        </authorList>
    </citation>
    <scope>NUCLEOTIDE SEQUENCE [LARGE SCALE GENOMIC DNA]</scope>
    <source>
        <strain evidence="5 6">609q</strain>
        <strain evidence="4 7">609u</strain>
    </source>
</reference>
<keyword evidence="3" id="KW-1133">Transmembrane helix</keyword>
<evidence type="ECO:0000313" key="7">
    <source>
        <dbReference type="Proteomes" id="UP000216316"/>
    </source>
</evidence>
<evidence type="ECO:0000313" key="6">
    <source>
        <dbReference type="Proteomes" id="UP000215828"/>
    </source>
</evidence>
<name>A0A256LIE7_9LACO</name>
<protein>
    <submittedName>
        <fullName evidence="5">Competence protein ComGD</fullName>
    </submittedName>
</protein>
<dbReference type="AlphaFoldDB" id="A0A256LIE7"/>
<keyword evidence="3" id="KW-0812">Transmembrane</keyword>
<accession>A0A256LIE7</accession>
<dbReference type="Proteomes" id="UP000216316">
    <property type="component" value="Unassembled WGS sequence"/>
</dbReference>
<keyword evidence="7" id="KW-1185">Reference proteome</keyword>
<dbReference type="InterPro" id="IPR012902">
    <property type="entry name" value="N_methyl_site"/>
</dbReference>
<organism evidence="5 6">
    <name type="scientific">Lactobacillus taiwanensis</name>
    <dbReference type="NCBI Taxonomy" id="508451"/>
    <lineage>
        <taxon>Bacteria</taxon>
        <taxon>Bacillati</taxon>
        <taxon>Bacillota</taxon>
        <taxon>Bacilli</taxon>
        <taxon>Lactobacillales</taxon>
        <taxon>Lactobacillaceae</taxon>
        <taxon>Lactobacillus</taxon>
    </lineage>
</organism>
<evidence type="ECO:0000256" key="3">
    <source>
        <dbReference type="SAM" id="Phobius"/>
    </source>
</evidence>
<comment type="caution">
    <text evidence="5">The sequence shown here is derived from an EMBL/GenBank/DDBJ whole genome shotgun (WGS) entry which is preliminary data.</text>
</comment>
<dbReference type="Proteomes" id="UP000215828">
    <property type="component" value="Unassembled WGS sequence"/>
</dbReference>
<evidence type="ECO:0000256" key="1">
    <source>
        <dbReference type="ARBA" id="ARBA00004241"/>
    </source>
</evidence>
<gene>
    <name evidence="4" type="ORF">CBF53_03755</name>
    <name evidence="5" type="ORF">CBF70_04285</name>
</gene>
<keyword evidence="2" id="KW-0178">Competence</keyword>
<dbReference type="Pfam" id="PF07963">
    <property type="entry name" value="N_methyl"/>
    <property type="match status" value="1"/>
</dbReference>
<evidence type="ECO:0000256" key="2">
    <source>
        <dbReference type="ARBA" id="ARBA00023287"/>
    </source>
</evidence>
<evidence type="ECO:0000313" key="5">
    <source>
        <dbReference type="EMBL" id="OYR92242.1"/>
    </source>
</evidence>